<dbReference type="Pfam" id="PF01734">
    <property type="entry name" value="Patatin"/>
    <property type="match status" value="1"/>
</dbReference>
<dbReference type="EMBL" id="JBHSGP010000007">
    <property type="protein sequence ID" value="MFC4721519.1"/>
    <property type="molecule type" value="Genomic_DNA"/>
</dbReference>
<reference evidence="5" key="1">
    <citation type="journal article" date="2019" name="Int. J. Syst. Evol. Microbiol.">
        <title>The Global Catalogue of Microorganisms (GCM) 10K type strain sequencing project: providing services to taxonomists for standard genome sequencing and annotation.</title>
        <authorList>
            <consortium name="The Broad Institute Genomics Platform"/>
            <consortium name="The Broad Institute Genome Sequencing Center for Infectious Disease"/>
            <person name="Wu L."/>
            <person name="Ma J."/>
        </authorList>
    </citation>
    <scope>NUCLEOTIDE SEQUENCE [LARGE SCALE GENOMIC DNA]</scope>
    <source>
        <strain evidence="5">CCUG 63682</strain>
    </source>
</reference>
<dbReference type="PROSITE" id="PS51635">
    <property type="entry name" value="PNPLA"/>
    <property type="match status" value="1"/>
</dbReference>
<dbReference type="Proteomes" id="UP001595953">
    <property type="component" value="Unassembled WGS sequence"/>
</dbReference>
<comment type="caution">
    <text evidence="4">The sequence shown here is derived from an EMBL/GenBank/DDBJ whole genome shotgun (WGS) entry which is preliminary data.</text>
</comment>
<feature type="active site" description="Nucleophile" evidence="2">
    <location>
        <position position="40"/>
    </location>
</feature>
<evidence type="ECO:0000313" key="5">
    <source>
        <dbReference type="Proteomes" id="UP001595953"/>
    </source>
</evidence>
<feature type="active site" description="Proton acceptor" evidence="2">
    <location>
        <position position="179"/>
    </location>
</feature>
<dbReference type="InterPro" id="IPR002641">
    <property type="entry name" value="PNPLA_dom"/>
</dbReference>
<keyword evidence="2" id="KW-0378">Hydrolase</keyword>
<feature type="short sequence motif" description="DGA/G" evidence="2">
    <location>
        <begin position="179"/>
        <end position="181"/>
    </location>
</feature>
<dbReference type="PANTHER" id="PTHR46394:SF1">
    <property type="entry name" value="PNPLA DOMAIN-CONTAINING PROTEIN"/>
    <property type="match status" value="1"/>
</dbReference>
<organism evidence="4 5">
    <name type="scientific">Geojedonia litorea</name>
    <dbReference type="NCBI Taxonomy" id="1268269"/>
    <lineage>
        <taxon>Bacteria</taxon>
        <taxon>Pseudomonadati</taxon>
        <taxon>Bacteroidota</taxon>
        <taxon>Flavobacteriia</taxon>
        <taxon>Flavobacteriales</taxon>
        <taxon>Flavobacteriaceae</taxon>
        <taxon>Geojedonia</taxon>
    </lineage>
</organism>
<dbReference type="InterPro" id="IPR052580">
    <property type="entry name" value="Lipid_Hydrolase"/>
</dbReference>
<keyword evidence="5" id="KW-1185">Reference proteome</keyword>
<gene>
    <name evidence="4" type="ORF">ACFO5O_04240</name>
</gene>
<dbReference type="PANTHER" id="PTHR46394">
    <property type="entry name" value="ANNEXIN"/>
    <property type="match status" value="1"/>
</dbReference>
<evidence type="ECO:0000313" key="4">
    <source>
        <dbReference type="EMBL" id="MFC4721519.1"/>
    </source>
</evidence>
<feature type="domain" description="PNPLA" evidence="3">
    <location>
        <begin position="5"/>
        <end position="192"/>
    </location>
</feature>
<proteinExistence type="predicted"/>
<evidence type="ECO:0000256" key="1">
    <source>
        <dbReference type="ARBA" id="ARBA00023098"/>
    </source>
</evidence>
<feature type="short sequence motif" description="GXGXXG" evidence="2">
    <location>
        <begin position="9"/>
        <end position="14"/>
    </location>
</feature>
<accession>A0ABV9N2L6</accession>
<protein>
    <submittedName>
        <fullName evidence="4">Patatin-like phospholipase family protein</fullName>
    </submittedName>
</protein>
<keyword evidence="2" id="KW-0442">Lipid degradation</keyword>
<keyword evidence="1 2" id="KW-0443">Lipid metabolism</keyword>
<sequence>MIKNLALKGGGVKGIAYVGALKELDSKGLFKGIEKVSGTSAGAIVALMIALELSPEKIEELMKKLDFKAFKSGWNPIRIFTKYGLYTGDEILKFIYECYAASPLNLEQNATFSDFKNAGGKDLIVFASNLNLHNITEFSEFNTPKCIVAEAVRASMSIPFFFKGWQFSNKIPNDHIYVDGGVIFNYPLSFFDKPRFHKNQLTVNKESLGLFLEPKRIYESYDENPLEEEASRNRKSGDKKKHYLHKFRYSMWITSYIKHLFDTLMNSQDIELFEESHLVSRTIFIDDLGISATNFNLSDKDKEALVESGRKGTVRYFEYLESLKTTNQKVST</sequence>
<dbReference type="InterPro" id="IPR016035">
    <property type="entry name" value="Acyl_Trfase/lysoPLipase"/>
</dbReference>
<name>A0ABV9N2L6_9FLAO</name>
<evidence type="ECO:0000256" key="2">
    <source>
        <dbReference type="PROSITE-ProRule" id="PRU01161"/>
    </source>
</evidence>
<dbReference type="RefSeq" id="WP_387961259.1">
    <property type="nucleotide sequence ID" value="NZ_JBHSGP010000007.1"/>
</dbReference>
<evidence type="ECO:0000259" key="3">
    <source>
        <dbReference type="PROSITE" id="PS51635"/>
    </source>
</evidence>
<dbReference type="Gene3D" id="3.40.1090.10">
    <property type="entry name" value="Cytosolic phospholipase A2 catalytic domain"/>
    <property type="match status" value="2"/>
</dbReference>
<dbReference type="CDD" id="cd07207">
    <property type="entry name" value="Pat_ExoU_VipD_like"/>
    <property type="match status" value="1"/>
</dbReference>
<feature type="short sequence motif" description="GXSXG" evidence="2">
    <location>
        <begin position="38"/>
        <end position="42"/>
    </location>
</feature>
<dbReference type="SUPFAM" id="SSF52151">
    <property type="entry name" value="FabD/lysophospholipase-like"/>
    <property type="match status" value="1"/>
</dbReference>